<dbReference type="InterPro" id="IPR057670">
    <property type="entry name" value="SH3_retrovirus"/>
</dbReference>
<feature type="domain" description="Reverse transcriptase Ty1/copia-type" evidence="2">
    <location>
        <begin position="82"/>
        <end position="148"/>
    </location>
</feature>
<feature type="domain" description="Retroviral polymerase SH3-like" evidence="3">
    <location>
        <begin position="602"/>
        <end position="647"/>
    </location>
</feature>
<name>A0A699GQT5_TANCI</name>
<organism evidence="4">
    <name type="scientific">Tanacetum cinerariifolium</name>
    <name type="common">Dalmatian daisy</name>
    <name type="synonym">Chrysanthemum cinerariifolium</name>
    <dbReference type="NCBI Taxonomy" id="118510"/>
    <lineage>
        <taxon>Eukaryota</taxon>
        <taxon>Viridiplantae</taxon>
        <taxon>Streptophyta</taxon>
        <taxon>Embryophyta</taxon>
        <taxon>Tracheophyta</taxon>
        <taxon>Spermatophyta</taxon>
        <taxon>Magnoliopsida</taxon>
        <taxon>eudicotyledons</taxon>
        <taxon>Gunneridae</taxon>
        <taxon>Pentapetalae</taxon>
        <taxon>asterids</taxon>
        <taxon>campanulids</taxon>
        <taxon>Asterales</taxon>
        <taxon>Asteraceae</taxon>
        <taxon>Asteroideae</taxon>
        <taxon>Anthemideae</taxon>
        <taxon>Anthemidinae</taxon>
        <taxon>Tanacetum</taxon>
    </lineage>
</organism>
<dbReference type="PANTHER" id="PTHR11439">
    <property type="entry name" value="GAG-POL-RELATED RETROTRANSPOSON"/>
    <property type="match status" value="1"/>
</dbReference>
<dbReference type="InterPro" id="IPR013103">
    <property type="entry name" value="RVT_2"/>
</dbReference>
<dbReference type="Pfam" id="PF07727">
    <property type="entry name" value="RVT_2"/>
    <property type="match status" value="2"/>
</dbReference>
<evidence type="ECO:0000259" key="3">
    <source>
        <dbReference type="Pfam" id="PF25597"/>
    </source>
</evidence>
<evidence type="ECO:0008006" key="5">
    <source>
        <dbReference type="Google" id="ProtNLM"/>
    </source>
</evidence>
<evidence type="ECO:0000313" key="4">
    <source>
        <dbReference type="EMBL" id="GEV86190.1"/>
    </source>
</evidence>
<evidence type="ECO:0000256" key="1">
    <source>
        <dbReference type="SAM" id="MobiDB-lite"/>
    </source>
</evidence>
<feature type="region of interest" description="Disordered" evidence="1">
    <location>
        <begin position="1184"/>
        <end position="1203"/>
    </location>
</feature>
<evidence type="ECO:0000259" key="2">
    <source>
        <dbReference type="Pfam" id="PF07727"/>
    </source>
</evidence>
<feature type="domain" description="Reverse transcriptase Ty1/copia-type" evidence="2">
    <location>
        <begin position="749"/>
        <end position="859"/>
    </location>
</feature>
<dbReference type="Pfam" id="PF25597">
    <property type="entry name" value="SH3_retrovirus"/>
    <property type="match status" value="1"/>
</dbReference>
<protein>
    <recommendedName>
        <fullName evidence="5">Reverse transcriptase Ty1/copia-type domain-containing protein</fullName>
    </recommendedName>
</protein>
<comment type="caution">
    <text evidence="4">The sequence shown here is derived from an EMBL/GenBank/DDBJ whole genome shotgun (WGS) entry which is preliminary data.</text>
</comment>
<feature type="compositionally biased region" description="Acidic residues" evidence="1">
    <location>
        <begin position="1193"/>
        <end position="1203"/>
    </location>
</feature>
<accession>A0A699GQT5</accession>
<gene>
    <name evidence="4" type="ORF">Tci_158167</name>
</gene>
<dbReference type="PANTHER" id="PTHR11439:SF509">
    <property type="entry name" value="RNA-DIRECTED DNA POLYMERASE"/>
    <property type="match status" value="1"/>
</dbReference>
<reference evidence="4" key="1">
    <citation type="journal article" date="2019" name="Sci. Rep.">
        <title>Draft genome of Tanacetum cinerariifolium, the natural source of mosquito coil.</title>
        <authorList>
            <person name="Yamashiro T."/>
            <person name="Shiraishi A."/>
            <person name="Satake H."/>
            <person name="Nakayama K."/>
        </authorList>
    </citation>
    <scope>NUCLEOTIDE SEQUENCE</scope>
</reference>
<proteinExistence type="predicted"/>
<sequence>MLMANSKECLDGWVGAGRGEVMGGGVDFRVSRSLLGEIPREIIGDKVGKECGGEEFGFNGESRFGSSKLAGSLAEGIGNASSTEDLCDDFSKIMHDEFEMSMMGELNFFLGLQIKQLEDGIFFNQSKYIKEMLKKFGLEYSKPIKTPMSFETKLTQDEDEESVYDTKYHGMIGSLLYLTTSQSDIMFSVCLCAHFQEDPKTFHLEAVCKLRSKISLCLTIFVCGPDLVTGPKRVTGPERVTGPDLRLFNVAGDILLIPNFSIKKMNLSLGKGDYKMWKLRIEQYFQVQDYALWDVIENGNSFKPVPQTTANADDLEQIHKDDLEEMDLKWMLALLSMRARRSPRNQESRPRNQDSLRKIVNMEDTYSREMVAIDEASFDCSYMADDEAPTNMALMAFSDSESLDKLIGSQISDNSITCLGFASYNAVAPPPTSLFPSIDLSNSGLEEFQHPEFKGYGPTDSKSVCVDTLNKIKKALDAPIIKDWVSDSDKDESEIMGNRVTSAIGKQGINAVKSSACWVWRPKIMGDLQDALKDEGYFDSGCSTHMTGNISYLTYFKEHDGGVLVVKPHFKTPYELFRGRSPALSFMRPFRCHITILNTLDQLGMFDGKSNEGIFVGYSTISKAFRVYNTRTRKVEENLHITFLKNKPMITGGGPEWLFDTDALSELINYASVPAGTTSNDFAAKGASFNADEGAEADYNNLETVISVSPIPFTRVHKDHPKEQIISEVHSAIQTRKMAKQNEAGWNQRRKRSIGTKWVFRNKRDQRGIVVRNKARLVAQGHRQEEGIDYDEVFAPVAQIEAIRLFLAYASFMDFTVYQMDMKSAFLYGTIKEDVYVSQPLGFVDPEFLDRVYKVEKLIKLLEPVKRIFRYLKGQPTLGLWYPKDSPLVLIAYSDSDYAGASLDRKSTTEGYLWNFVYKCSALYILDTQNGVQEWPSDENSSKTINSVKQIHAIVDGKAVVISESSVRSDLLFDDEDGITCLTNDEIFENLALMGYEPLSTKLTFQKLKDLLETFNDNYATPYHTKKVFSNMARKSVNFSGKVTPLFDSMLVKNQAPEGEGGSLRLQQTMGGTLTQTRSERVLEHPTEPLLSESHTYGSGEGRMEHTFELMDTVTTTPYDSPLTGEPSLDVKDSPTQGRMIKEIDKDKNINLVSEQAEVHKTAEPLKDDDATIAETLLNIKRKSSKKQKLDEQTEEEVEAQADTDQEVEEIKLYVKIVLDEDITIDAIPLATKPPLIVEYKIVKEGKISTYHIIRADGSTKGYTLMIKLLKNIDREDLETLWKLVKDKHGNTRSEEDYERLL</sequence>
<dbReference type="EMBL" id="BKCJ010036772">
    <property type="protein sequence ID" value="GEV86190.1"/>
    <property type="molecule type" value="Genomic_DNA"/>
</dbReference>